<keyword evidence="3" id="KW-1185">Reference proteome</keyword>
<keyword evidence="1" id="KW-0812">Transmembrane</keyword>
<evidence type="ECO:0000313" key="2">
    <source>
        <dbReference type="EMBL" id="MDD1011291.1"/>
    </source>
</evidence>
<comment type="caution">
    <text evidence="2">The sequence shown here is derived from an EMBL/GenBank/DDBJ whole genome shotgun (WGS) entry which is preliminary data.</text>
</comment>
<dbReference type="Proteomes" id="UP001148185">
    <property type="component" value="Unassembled WGS sequence"/>
</dbReference>
<keyword evidence="1" id="KW-1133">Transmembrane helix</keyword>
<dbReference type="EMBL" id="JAMDHA010000041">
    <property type="protein sequence ID" value="MDD1011291.1"/>
    <property type="molecule type" value="Genomic_DNA"/>
</dbReference>
<keyword evidence="1" id="KW-0472">Membrane</keyword>
<feature type="transmembrane region" description="Helical" evidence="1">
    <location>
        <begin position="14"/>
        <end position="31"/>
    </location>
</feature>
<evidence type="ECO:0000313" key="3">
    <source>
        <dbReference type="Proteomes" id="UP001148185"/>
    </source>
</evidence>
<accession>A0A9X4C6N9</accession>
<dbReference type="RefSeq" id="WP_273878289.1">
    <property type="nucleotide sequence ID" value="NZ_JAMDHA010000041.1"/>
</dbReference>
<evidence type="ECO:0000256" key="1">
    <source>
        <dbReference type="SAM" id="Phobius"/>
    </source>
</evidence>
<reference evidence="2 3" key="1">
    <citation type="submission" date="2022-05" db="EMBL/GenBank/DDBJ databases">
        <title>Novel Pseudomonas spp. Isolated from a Rainbow Trout Aquaculture Facility.</title>
        <authorList>
            <person name="Testerman T."/>
            <person name="Graf J."/>
        </authorList>
    </citation>
    <scope>NUCLEOTIDE SEQUENCE [LARGE SCALE GENOMIC DNA]</scope>
    <source>
        <strain evidence="2 3">ID1042</strain>
    </source>
</reference>
<gene>
    <name evidence="2" type="ORF">M5G27_27860</name>
</gene>
<sequence>MAFVFTFASKFRKWPFLVVLLLSPLIFWYVATPRVAVYYSKDGKGELRYIWNTQHRIDKGGMLPGEATADLGHIFPNDQFFMEFNWGSRGGRDHCISIAPKWPKTKIYLDSNGNIDSGIGSGTDIDHLKRCTIDDAKP</sequence>
<name>A0A9X4C6N9_9PSED</name>
<protein>
    <submittedName>
        <fullName evidence="2">Uncharacterized protein</fullName>
    </submittedName>
</protein>
<dbReference type="AlphaFoldDB" id="A0A9X4C6N9"/>
<organism evidence="2 3">
    <name type="scientific">Pseudomonas shahriarae</name>
    <dbReference type="NCBI Taxonomy" id="2745512"/>
    <lineage>
        <taxon>Bacteria</taxon>
        <taxon>Pseudomonadati</taxon>
        <taxon>Pseudomonadota</taxon>
        <taxon>Gammaproteobacteria</taxon>
        <taxon>Pseudomonadales</taxon>
        <taxon>Pseudomonadaceae</taxon>
        <taxon>Pseudomonas</taxon>
    </lineage>
</organism>
<proteinExistence type="predicted"/>